<keyword evidence="2" id="KW-0677">Repeat</keyword>
<feature type="compositionally biased region" description="Basic and acidic residues" evidence="6">
    <location>
        <begin position="1500"/>
        <end position="1519"/>
    </location>
</feature>
<feature type="region of interest" description="Disordered" evidence="6">
    <location>
        <begin position="1253"/>
        <end position="1278"/>
    </location>
</feature>
<feature type="region of interest" description="Disordered" evidence="6">
    <location>
        <begin position="1159"/>
        <end position="1185"/>
    </location>
</feature>
<comment type="caution">
    <text evidence="7">The sequence shown here is derived from an EMBL/GenBank/DDBJ whole genome shotgun (WGS) entry which is preliminary data.</text>
</comment>
<organism evidence="7 8">
    <name type="scientific">Microtus ochrogaster</name>
    <name type="common">Prairie vole</name>
    <dbReference type="NCBI Taxonomy" id="79684"/>
    <lineage>
        <taxon>Eukaryota</taxon>
        <taxon>Metazoa</taxon>
        <taxon>Chordata</taxon>
        <taxon>Craniata</taxon>
        <taxon>Vertebrata</taxon>
        <taxon>Euteleostomi</taxon>
        <taxon>Mammalia</taxon>
        <taxon>Eutheria</taxon>
        <taxon>Euarchontoglires</taxon>
        <taxon>Glires</taxon>
        <taxon>Rodentia</taxon>
        <taxon>Myomorpha</taxon>
        <taxon>Muroidea</taxon>
        <taxon>Cricetidae</taxon>
        <taxon>Arvicolinae</taxon>
        <taxon>Microtus</taxon>
    </lineage>
</organism>
<comment type="similarity">
    <text evidence="5">Belongs to the Xin family.</text>
</comment>
<feature type="region of interest" description="Disordered" evidence="6">
    <location>
        <begin position="1698"/>
        <end position="1759"/>
    </location>
</feature>
<evidence type="ECO:0000256" key="6">
    <source>
        <dbReference type="SAM" id="MobiDB-lite"/>
    </source>
</evidence>
<reference evidence="7" key="1">
    <citation type="submission" date="2020-03" db="EMBL/GenBank/DDBJ databases">
        <title>Studies in the Genomics of Life Span.</title>
        <authorList>
            <person name="Glass D."/>
        </authorList>
    </citation>
    <scope>NUCLEOTIDE SEQUENCE</scope>
    <source>
        <strain evidence="7">LTLLF</strain>
        <tissue evidence="7">Muscle</tissue>
    </source>
</reference>
<feature type="region of interest" description="Disordered" evidence="6">
    <location>
        <begin position="1385"/>
        <end position="1605"/>
    </location>
</feature>
<feature type="repeat" description="Xin" evidence="5">
    <location>
        <begin position="869"/>
        <end position="884"/>
    </location>
</feature>
<comment type="subcellular location">
    <subcellularLocation>
        <location evidence="1">Cell junction</location>
    </subcellularLocation>
</comment>
<feature type="compositionally biased region" description="Basic and acidic residues" evidence="6">
    <location>
        <begin position="710"/>
        <end position="719"/>
    </location>
</feature>
<feature type="repeat" description="Xin" evidence="5">
    <location>
        <begin position="585"/>
        <end position="600"/>
    </location>
</feature>
<evidence type="ECO:0000256" key="3">
    <source>
        <dbReference type="ARBA" id="ARBA00022949"/>
    </source>
</evidence>
<feature type="compositionally biased region" description="Pro residues" evidence="6">
    <location>
        <begin position="25"/>
        <end position="40"/>
    </location>
</feature>
<feature type="region of interest" description="Disordered" evidence="6">
    <location>
        <begin position="1086"/>
        <end position="1114"/>
    </location>
</feature>
<feature type="repeat" description="Xin" evidence="5">
    <location>
        <begin position="521"/>
        <end position="536"/>
    </location>
</feature>
<feature type="compositionally biased region" description="Polar residues" evidence="6">
    <location>
        <begin position="1531"/>
        <end position="1542"/>
    </location>
</feature>
<dbReference type="GO" id="GO:0001725">
    <property type="term" value="C:stress fiber"/>
    <property type="evidence" value="ECO:0007669"/>
    <property type="project" value="TreeGrafter"/>
</dbReference>
<dbReference type="InterPro" id="IPR012510">
    <property type="entry name" value="Actin-binding_Xin_repeat"/>
</dbReference>
<feature type="region of interest" description="Disordered" evidence="6">
    <location>
        <begin position="1"/>
        <end position="47"/>
    </location>
</feature>
<dbReference type="GO" id="GO:0051015">
    <property type="term" value="F:actin filament binding"/>
    <property type="evidence" value="ECO:0007669"/>
    <property type="project" value="TreeGrafter"/>
</dbReference>
<feature type="compositionally biased region" description="Polar residues" evidence="6">
    <location>
        <begin position="1698"/>
        <end position="1712"/>
    </location>
</feature>
<feature type="region of interest" description="Disordered" evidence="6">
    <location>
        <begin position="277"/>
        <end position="298"/>
    </location>
</feature>
<feature type="compositionally biased region" description="Basic and acidic residues" evidence="6">
    <location>
        <begin position="899"/>
        <end position="916"/>
    </location>
</feature>
<protein>
    <submittedName>
        <fullName evidence="7">Xin actin-binding repeat-containing protein 1</fullName>
    </submittedName>
</protein>
<dbReference type="Proteomes" id="UP000710432">
    <property type="component" value="Unassembled WGS sequence"/>
</dbReference>
<dbReference type="GO" id="GO:0007015">
    <property type="term" value="P:actin filament organization"/>
    <property type="evidence" value="ECO:0007669"/>
    <property type="project" value="TreeGrafter"/>
</dbReference>
<feature type="repeat" description="Xin" evidence="5">
    <location>
        <begin position="371"/>
        <end position="386"/>
    </location>
</feature>
<accession>A0A8J6KQ16</accession>
<dbReference type="PROSITE" id="PS51389">
    <property type="entry name" value="XIN"/>
    <property type="match status" value="11"/>
</dbReference>
<evidence type="ECO:0000256" key="2">
    <source>
        <dbReference type="ARBA" id="ARBA00022737"/>
    </source>
</evidence>
<proteinExistence type="inferred from homology"/>
<feature type="repeat" description="Xin" evidence="5">
    <location>
        <begin position="692"/>
        <end position="707"/>
    </location>
</feature>
<keyword evidence="4 5" id="KW-0009">Actin-binding</keyword>
<dbReference type="PANTHER" id="PTHR22591">
    <property type="entry name" value="XIN"/>
    <property type="match status" value="1"/>
</dbReference>
<feature type="compositionally biased region" description="Polar residues" evidence="6">
    <location>
        <begin position="1552"/>
        <end position="1605"/>
    </location>
</feature>
<feature type="repeat" description="Xin" evidence="5">
    <location>
        <begin position="735"/>
        <end position="750"/>
    </location>
</feature>
<dbReference type="EMBL" id="JAATJU010023548">
    <property type="protein sequence ID" value="KAH0507486.1"/>
    <property type="molecule type" value="Genomic_DNA"/>
</dbReference>
<feature type="region of interest" description="Disordered" evidence="6">
    <location>
        <begin position="110"/>
        <end position="171"/>
    </location>
</feature>
<feature type="repeat" description="Xin" evidence="5">
    <location>
        <begin position="485"/>
        <end position="500"/>
    </location>
</feature>
<feature type="region of interest" description="Disordered" evidence="6">
    <location>
        <begin position="705"/>
        <end position="737"/>
    </location>
</feature>
<dbReference type="PANTHER" id="PTHR22591:SF2">
    <property type="entry name" value="XIN ACTIN-BINDING REPEAT-CONTAINING PROTEIN 1"/>
    <property type="match status" value="1"/>
</dbReference>
<comment type="domain">
    <text evidence="5">Xin repeats bind F-actin.</text>
</comment>
<name>A0A8J6KQ16_MICOH</name>
<dbReference type="Pfam" id="PF08043">
    <property type="entry name" value="Xin"/>
    <property type="match status" value="10"/>
</dbReference>
<feature type="repeat" description="Xin" evidence="5">
    <location>
        <begin position="331"/>
        <end position="346"/>
    </location>
</feature>
<feature type="repeat" description="Xin" evidence="5">
    <location>
        <begin position="447"/>
        <end position="462"/>
    </location>
</feature>
<evidence type="ECO:0000256" key="4">
    <source>
        <dbReference type="ARBA" id="ARBA00023203"/>
    </source>
</evidence>
<evidence type="ECO:0000313" key="7">
    <source>
        <dbReference type="EMBL" id="KAH0507486.1"/>
    </source>
</evidence>
<evidence type="ECO:0000256" key="5">
    <source>
        <dbReference type="PROSITE-ProRule" id="PRU00721"/>
    </source>
</evidence>
<evidence type="ECO:0000256" key="1">
    <source>
        <dbReference type="ARBA" id="ARBA00004282"/>
    </source>
</evidence>
<dbReference type="InterPro" id="IPR030072">
    <property type="entry name" value="XIRP1/XIRP2"/>
</dbReference>
<feature type="repeat" description="Xin" evidence="5">
    <location>
        <begin position="654"/>
        <end position="669"/>
    </location>
</feature>
<dbReference type="GO" id="GO:0005925">
    <property type="term" value="C:focal adhesion"/>
    <property type="evidence" value="ECO:0007669"/>
    <property type="project" value="TreeGrafter"/>
</dbReference>
<feature type="region of interest" description="Disordered" evidence="6">
    <location>
        <begin position="1290"/>
        <end position="1349"/>
    </location>
</feature>
<gene>
    <name evidence="7" type="ORF">LTLLF_168260</name>
</gene>
<feature type="region of interest" description="Disordered" evidence="6">
    <location>
        <begin position="893"/>
        <end position="916"/>
    </location>
</feature>
<feature type="repeat" description="Xin" evidence="5">
    <location>
        <begin position="296"/>
        <end position="311"/>
    </location>
</feature>
<evidence type="ECO:0000313" key="8">
    <source>
        <dbReference type="Proteomes" id="UP000710432"/>
    </source>
</evidence>
<keyword evidence="3" id="KW-0965">Cell junction</keyword>
<sequence>MAHAQTQLAPAPTVQMRTGKEDLSLPPPPALEGLPLPPPKESFSRFQQQRQASELRRLYKHIHPELRKNLEEAVAEDLAEVLGSEEPTEGDVQCMRWIFENWRLDAIGDHERPAAKEPGPVSVEEDNSSVQGPVSVEEDNSSVQGPVSVEEDNSSVQGPVSVEEDNSSVQGPVTLEGLPLPPPKESFSRFQQQRQASELRRLYKHIHPELRKNLEEAVAEDLAEVLGSEEPTEGDVQCMRWIFENWRLDAIGDHERPAAKEPVSGGNVQATSRKFEEGSFASTPEQEPAGSRPSGGDVQAARQLFETKPLDALTVREEAAEATAKEPAASGDVQGTRKLFETRPLDRLGSRPSIQERSPLELRSEIQELKGDVKKTVKLFQTEPLCAIQDAEGAIHEVKAACREEIQSNAVRSARWLFETRPLDAFNQDPSQVRVIRGISLEEGALPDVSATRWIFETQPLDAIREILVDEKDFQPSPDLVPPGPDVQQQRRLFETCALDTLKGEGDAGAEAPPKEEVIPGDVRSTLWLFETKPLDALRDQVQVGHLQRVGHQKGEGLTTACLSSEGTSALPLSQGAPQSDGLKGDVKTFKNLFETLSLDSIGQGEPLACGNINRAQAADSAKQGTDSPIYAMQDSRGQLHALTSVSREQVVRGDVQGYKWMFETQPLDQLGRSPSTIDVVRGITRQDVVAGDVGTRRWLFETQPLEMIHQQERQKRQEEDGEDPETPSEPPRKGDVQTIRWLFETYPMSELAEKQESEVTDPVSKDEAQSCTWMFGTQSLNQGEGSGEQHLQTSQVRARDRQTDRHVFETESLQASGQPCGRRPVRYSSRVEIPSGQVSRQKEVFQALEAGKMETQESRRSPESIPTGSVHKFTWLFENCPMGSLAAESLRGDNLQEEQPKGSADRGTPERQETAAERTLRTLHATPGILHHGGILMEARGPGELCLARYVLPSPGQGRPYIRKEELVCGELPRILRQVLRRADVDQQGLLVQEDMAGQLQLHPLKLPGPGDTGNIEDMDPELQQLLACGLGVSVAKTGLVMQETGQGLVALTAYSLQPQLTSRAPERSSVQLLASCIDKGDLTGLHSLRWEPPTDPSSTPGREESQRFPPAESIIQVAPLDSTMEMGHRRVSGAAPCTPPPRAVGKVVAQVPLQEARKQADTSPGQTVKAALGGPEGTAASPLGSGTPDLQEAMQNLRMATAEAQNLHQQVLNRHPRGLDPVVTSMPNRDVLQASTPATTVIQGNIGPVARSDTRIPAAPRKVSGDSKVVPKGLPGGRVTIQDGIYTAHPVRTSDPPGAVQLSEKEPQPRGGESALSTHSPGPAQAEPGQNPRLGYHEPGGHMQRAWEPPGKVMAQIRPEGLQAAYTALKTVPLTHHTLTSKPGAAGASLASHNASLPPPPALSAAVTEPHHPAQGHQHVDSIQQDSKPLQDPLLHTHNRPAGQKIPEGSETKSSKPECTMSPRKKPPVPPKPAHLSQVHPPQRPPKLSAASSSVSEAGRECKPGEPDTAKVPRTAEPECLPPAECSKGQIQAKHQQLLSTMAPWPSRGQVPSSTQSPESLEANTLNNDVTPPQKDLSSPKEQSTDCSQQGTPESPETIQGSHQELQGLLTQVQALEKEATHSVDVQALRKLFEGISQLGGDTPQVPTAPHKTEVSVEQAFGELTRVSAEVAQLKEQTLARLQDIEEAVHKALSSMSSLQSEAHTRSYPQRTPEDPSMHKARVSTSSRDRPKGSNQVKDPTVVKNQGKVESHPQEQGQAKILNHTEARGQAALTALPSMRLKTPREESGLQQVSPSCRGSSSPTFISIQSATEKFLEASSPQGSHCISGKSTHLAQDTGQALFYQRDSQDQPGIVIKGSVPTGQQKNVLELQTGPASSKSYGTTRTVTEQYEEMDQFGNTVLTSSTTITHQAEPLVDPSPQLRLHTAPLLRQFLHSPSRFNTDVTEAEIAWVPCSHIQPTAQ</sequence>